<proteinExistence type="predicted"/>
<organism evidence="3 4">
    <name type="scientific">Dimorphilus gyrociliatus</name>
    <dbReference type="NCBI Taxonomy" id="2664684"/>
    <lineage>
        <taxon>Eukaryota</taxon>
        <taxon>Metazoa</taxon>
        <taxon>Spiralia</taxon>
        <taxon>Lophotrochozoa</taxon>
        <taxon>Annelida</taxon>
        <taxon>Polychaeta</taxon>
        <taxon>Polychaeta incertae sedis</taxon>
        <taxon>Dinophilidae</taxon>
        <taxon>Dimorphilus</taxon>
    </lineage>
</organism>
<dbReference type="PANTHER" id="PTHR35982">
    <property type="entry name" value="AGAP005361-PA"/>
    <property type="match status" value="1"/>
</dbReference>
<evidence type="ECO:0000259" key="2">
    <source>
        <dbReference type="Pfam" id="PF25085"/>
    </source>
</evidence>
<feature type="transmembrane region" description="Helical" evidence="1">
    <location>
        <begin position="88"/>
        <end position="107"/>
    </location>
</feature>
<evidence type="ECO:0000256" key="1">
    <source>
        <dbReference type="SAM" id="Phobius"/>
    </source>
</evidence>
<sequence length="387" mass="44982">MISENIVAFRNPAEIWQENWTFLIKESVTIVGALLTLFHAFKSGGRNLWLWVTCILHGVAVEIYSYELKDIDNFWHIQGTVMFFKKRFPLYIVCLYPYFIYTATMAVKRMRLPRWSESLAVGLAVVCIDLPYDITGVKLLWWTWHDTDPNVYDRMYYVPWTSYIFHASFAFSFNTVFNGLPKLLNMTTKEGERSTFRKELTVSIATALFSFPMGVIQFVIFYHPLHDIWKVPTEVCCCLLLILGYCAIVWKNDKQTVGGSIKIDEIALVIFIHYTMYFFLNWFVQPEQLAATGLHEPLGDCSKDAPILSALGQMLPRKQYLCDKNYDEPFDFHCTQRPADGVKWYTICGTPFTNRVEHCVVVSCISAFGLFIFKELLGRREPKQKRN</sequence>
<comment type="caution">
    <text evidence="3">The sequence shown here is derived from an EMBL/GenBank/DDBJ whole genome shotgun (WGS) entry which is preliminary data.</text>
</comment>
<dbReference type="EMBL" id="CAJFCJ010000009">
    <property type="protein sequence ID" value="CAD5118938.1"/>
    <property type="molecule type" value="Genomic_DNA"/>
</dbReference>
<feature type="transmembrane region" description="Helical" evidence="1">
    <location>
        <begin position="163"/>
        <end position="180"/>
    </location>
</feature>
<evidence type="ECO:0000313" key="3">
    <source>
        <dbReference type="EMBL" id="CAD5118938.1"/>
    </source>
</evidence>
<reference evidence="3 4" key="1">
    <citation type="submission" date="2020-08" db="EMBL/GenBank/DDBJ databases">
        <authorList>
            <person name="Hejnol A."/>
        </authorList>
    </citation>
    <scope>NUCLEOTIDE SEQUENCE [LARGE SCALE GENOMIC DNA]</scope>
</reference>
<feature type="transmembrane region" description="Helical" evidence="1">
    <location>
        <begin position="48"/>
        <end position="68"/>
    </location>
</feature>
<feature type="transmembrane region" description="Helical" evidence="1">
    <location>
        <begin position="360"/>
        <end position="377"/>
    </location>
</feature>
<keyword evidence="1" id="KW-0812">Transmembrane</keyword>
<feature type="transmembrane region" description="Helical" evidence="1">
    <location>
        <begin position="119"/>
        <end position="143"/>
    </location>
</feature>
<dbReference type="PANTHER" id="PTHR35982:SF1">
    <property type="entry name" value="SPIROCYCLASE, AVEC FAMILY"/>
    <property type="match status" value="1"/>
</dbReference>
<feature type="transmembrane region" description="Helical" evidence="1">
    <location>
        <begin position="200"/>
        <end position="222"/>
    </location>
</feature>
<keyword evidence="1" id="KW-0472">Membrane</keyword>
<accession>A0A7I8VRI3</accession>
<dbReference type="InterPro" id="IPR056704">
    <property type="entry name" value="DUF7802"/>
</dbReference>
<feature type="transmembrane region" description="Helical" evidence="1">
    <location>
        <begin position="228"/>
        <end position="250"/>
    </location>
</feature>
<feature type="transmembrane region" description="Helical" evidence="1">
    <location>
        <begin position="266"/>
        <end position="284"/>
    </location>
</feature>
<dbReference type="AlphaFoldDB" id="A0A7I8VRI3"/>
<dbReference type="OrthoDB" id="188749at2759"/>
<gene>
    <name evidence="3" type="ORF">DGYR_LOCUS7239</name>
</gene>
<protein>
    <submittedName>
        <fullName evidence="3">DgyrCDS7613</fullName>
    </submittedName>
</protein>
<dbReference type="Proteomes" id="UP000549394">
    <property type="component" value="Unassembled WGS sequence"/>
</dbReference>
<keyword evidence="1" id="KW-1133">Transmembrane helix</keyword>
<evidence type="ECO:0000313" key="4">
    <source>
        <dbReference type="Proteomes" id="UP000549394"/>
    </source>
</evidence>
<feature type="domain" description="DUF7802" evidence="2">
    <location>
        <begin position="7"/>
        <end position="373"/>
    </location>
</feature>
<keyword evidence="4" id="KW-1185">Reference proteome</keyword>
<dbReference type="Pfam" id="PF25085">
    <property type="entry name" value="DUF7802"/>
    <property type="match status" value="1"/>
</dbReference>
<name>A0A7I8VRI3_9ANNE</name>